<dbReference type="SUPFAM" id="SSF55961">
    <property type="entry name" value="Bet v1-like"/>
    <property type="match status" value="1"/>
</dbReference>
<dbReference type="AlphaFoldDB" id="B0C6B7"/>
<sequence>MHHVHVKIVIRADQQTVFQAISDHEKFLNRPEVKCQLIKEGSDSINGCGAIREVTLSWGTFQEEVTVFQAPNHFEYKIRSFSNTQGESGSFQHDRGWLDFSSENEGTQIDWHTRFEIPSPMGQSIIEWLAGWRTQRMFMKLLHQVKTKLEDSPIVDTIAGLF</sequence>
<evidence type="ECO:0008006" key="3">
    <source>
        <dbReference type="Google" id="ProtNLM"/>
    </source>
</evidence>
<protein>
    <recommendedName>
        <fullName evidence="3">SRPBCC family protein</fullName>
    </recommendedName>
</protein>
<keyword evidence="2" id="KW-1185">Reference proteome</keyword>
<evidence type="ECO:0000313" key="1">
    <source>
        <dbReference type="EMBL" id="ABW25211.1"/>
    </source>
</evidence>
<gene>
    <name evidence="1" type="ordered locus">AM1_0125</name>
</gene>
<dbReference type="Pfam" id="PF10604">
    <property type="entry name" value="Polyketide_cyc2"/>
    <property type="match status" value="1"/>
</dbReference>
<dbReference type="EMBL" id="CP000828">
    <property type="protein sequence ID" value="ABW25211.1"/>
    <property type="molecule type" value="Genomic_DNA"/>
</dbReference>
<accession>B0C6B7</accession>
<reference evidence="1 2" key="1">
    <citation type="journal article" date="2008" name="Proc. Natl. Acad. Sci. U.S.A.">
        <title>Niche adaptation and genome expansion in the chlorophyll d-producing cyanobacterium Acaryochloris marina.</title>
        <authorList>
            <person name="Swingley W.D."/>
            <person name="Chen M."/>
            <person name="Cheung P.C."/>
            <person name="Conrad A.L."/>
            <person name="Dejesa L.C."/>
            <person name="Hao J."/>
            <person name="Honchak B.M."/>
            <person name="Karbach L.E."/>
            <person name="Kurdoglu A."/>
            <person name="Lahiri S."/>
            <person name="Mastrian S.D."/>
            <person name="Miyashita H."/>
            <person name="Page L."/>
            <person name="Ramakrishna P."/>
            <person name="Satoh S."/>
            <person name="Sattley W.M."/>
            <person name="Shimada Y."/>
            <person name="Taylor H.L."/>
            <person name="Tomo T."/>
            <person name="Tsuchiya T."/>
            <person name="Wang Z.T."/>
            <person name="Raymond J."/>
            <person name="Mimuro M."/>
            <person name="Blankenship R.E."/>
            <person name="Touchman J.W."/>
        </authorList>
    </citation>
    <scope>NUCLEOTIDE SEQUENCE [LARGE SCALE GENOMIC DNA]</scope>
    <source>
        <strain evidence="2">MBIC 11017</strain>
    </source>
</reference>
<dbReference type="Gene3D" id="3.30.530.20">
    <property type="match status" value="1"/>
</dbReference>
<dbReference type="InterPro" id="IPR023393">
    <property type="entry name" value="START-like_dom_sf"/>
</dbReference>
<dbReference type="CDD" id="cd07821">
    <property type="entry name" value="PYR_PYL_RCAR_like"/>
    <property type="match status" value="1"/>
</dbReference>
<dbReference type="OrthoDB" id="1492082at2"/>
<proteinExistence type="predicted"/>
<name>B0C6B7_ACAM1</name>
<dbReference type="RefSeq" id="WP_012160830.1">
    <property type="nucleotide sequence ID" value="NC_009925.1"/>
</dbReference>
<dbReference type="Proteomes" id="UP000000268">
    <property type="component" value="Chromosome"/>
</dbReference>
<dbReference type="HOGENOM" id="CLU_122733_0_0_3"/>
<dbReference type="InterPro" id="IPR019587">
    <property type="entry name" value="Polyketide_cyclase/dehydratase"/>
</dbReference>
<organism evidence="1 2">
    <name type="scientific">Acaryochloris marina (strain MBIC 11017)</name>
    <dbReference type="NCBI Taxonomy" id="329726"/>
    <lineage>
        <taxon>Bacteria</taxon>
        <taxon>Bacillati</taxon>
        <taxon>Cyanobacteriota</taxon>
        <taxon>Cyanophyceae</taxon>
        <taxon>Acaryochloridales</taxon>
        <taxon>Acaryochloridaceae</taxon>
        <taxon>Acaryochloris</taxon>
    </lineage>
</organism>
<dbReference type="KEGG" id="amr:AM1_0125"/>
<dbReference type="STRING" id="329726.AM1_0125"/>
<dbReference type="eggNOG" id="COG3427">
    <property type="taxonomic scope" value="Bacteria"/>
</dbReference>
<evidence type="ECO:0000313" key="2">
    <source>
        <dbReference type="Proteomes" id="UP000000268"/>
    </source>
</evidence>